<keyword evidence="1" id="KW-1133">Transmembrane helix</keyword>
<organism evidence="2 3">
    <name type="scientific">Flavobacterium sandaracinum</name>
    <dbReference type="NCBI Taxonomy" id="2541733"/>
    <lineage>
        <taxon>Bacteria</taxon>
        <taxon>Pseudomonadati</taxon>
        <taxon>Bacteroidota</taxon>
        <taxon>Flavobacteriia</taxon>
        <taxon>Flavobacteriales</taxon>
        <taxon>Flavobacteriaceae</taxon>
        <taxon>Flavobacterium</taxon>
    </lineage>
</organism>
<dbReference type="Proteomes" id="UP000294644">
    <property type="component" value="Unassembled WGS sequence"/>
</dbReference>
<gene>
    <name evidence="2" type="ORF">E0F91_08375</name>
</gene>
<evidence type="ECO:0000313" key="2">
    <source>
        <dbReference type="EMBL" id="TDE04322.1"/>
    </source>
</evidence>
<comment type="caution">
    <text evidence="2">The sequence shown here is derived from an EMBL/GenBank/DDBJ whole genome shotgun (WGS) entry which is preliminary data.</text>
</comment>
<sequence>MKLTSSQIDHLFTFTRQNSVEWYDLQSELVDHIANAIETQWQENPNRSFDEALQLEFKKFGVFGFMDVVEKKTKALNKTYYKHIWHHLKDFFTIPRILVTVILTTLLFCVVKYSENFKPLIIGVLVVLVGFVFYKMIKMNQARKKKTKSGQKIWLFEETIFRLGGLGGLISLPLNIIIQSQYQSFDYNFDNFILFVLSFIFVLIGIVYYIVLCIIPSKATQYLEATYPEYKLENETRFYTN</sequence>
<feature type="transmembrane region" description="Helical" evidence="1">
    <location>
        <begin position="120"/>
        <end position="138"/>
    </location>
</feature>
<feature type="transmembrane region" description="Helical" evidence="1">
    <location>
        <begin position="97"/>
        <end position="114"/>
    </location>
</feature>
<keyword evidence="3" id="KW-1185">Reference proteome</keyword>
<feature type="transmembrane region" description="Helical" evidence="1">
    <location>
        <begin position="192"/>
        <end position="215"/>
    </location>
</feature>
<protein>
    <submittedName>
        <fullName evidence="2">Uncharacterized protein</fullName>
    </submittedName>
</protein>
<keyword evidence="1" id="KW-0472">Membrane</keyword>
<keyword evidence="1" id="KW-0812">Transmembrane</keyword>
<dbReference type="RefSeq" id="WP_132065915.1">
    <property type="nucleotide sequence ID" value="NZ_SMFN01000008.1"/>
</dbReference>
<evidence type="ECO:0000256" key="1">
    <source>
        <dbReference type="SAM" id="Phobius"/>
    </source>
</evidence>
<dbReference type="OrthoDB" id="662673at2"/>
<evidence type="ECO:0000313" key="3">
    <source>
        <dbReference type="Proteomes" id="UP000294644"/>
    </source>
</evidence>
<name>A0A4R5CUG5_9FLAO</name>
<feature type="transmembrane region" description="Helical" evidence="1">
    <location>
        <begin position="159"/>
        <end position="180"/>
    </location>
</feature>
<dbReference type="EMBL" id="SMFN01000008">
    <property type="protein sequence ID" value="TDE04322.1"/>
    <property type="molecule type" value="Genomic_DNA"/>
</dbReference>
<dbReference type="AlphaFoldDB" id="A0A4R5CUG5"/>
<accession>A0A4R5CUG5</accession>
<proteinExistence type="predicted"/>
<reference evidence="2 3" key="1">
    <citation type="submission" date="2019-03" db="EMBL/GenBank/DDBJ databases">
        <title>Flavobacterium LB-D12 sp. nov., isolated from arctic soil.</title>
        <authorList>
            <person name="Chaudhary D.K."/>
        </authorList>
    </citation>
    <scope>NUCLEOTIDE SEQUENCE [LARGE SCALE GENOMIC DNA]</scope>
    <source>
        <strain evidence="2 3">LB-D12</strain>
    </source>
</reference>